<feature type="transmembrane region" description="Helical" evidence="5">
    <location>
        <begin position="71"/>
        <end position="99"/>
    </location>
</feature>
<dbReference type="GO" id="GO:0009403">
    <property type="term" value="P:toxin biosynthetic process"/>
    <property type="evidence" value="ECO:0007669"/>
    <property type="project" value="InterPro"/>
</dbReference>
<dbReference type="InterPro" id="IPR052719">
    <property type="entry name" value="CvpA-like"/>
</dbReference>
<name>A0A8J3M570_9RHOB</name>
<sequence>MEGFTIIDGVVALVIVMSALLAYSRGFVREAMAIVGWIAAAVVGFLFAPKVEPLIREIPVVGEFIADSCQLSILGAFFVVFTIALIVASFFTPLFSTIVRRSALGGIDQGFGFLFGVVRGVLLVAVAFFVYDNVITTQTYTMVDESRSAKVFEQFTAEIEKRNPEQALGWITQQYEALVGKCGQQ</sequence>
<dbReference type="EMBL" id="BNCJ01000002">
    <property type="protein sequence ID" value="GHF41763.1"/>
    <property type="molecule type" value="Genomic_DNA"/>
</dbReference>
<dbReference type="GO" id="GO:0016020">
    <property type="term" value="C:membrane"/>
    <property type="evidence" value="ECO:0007669"/>
    <property type="project" value="UniProtKB-SubCell"/>
</dbReference>
<comment type="subcellular location">
    <subcellularLocation>
        <location evidence="1">Membrane</location>
        <topology evidence="1">Multi-pass membrane protein</topology>
    </subcellularLocation>
</comment>
<feature type="transmembrane region" description="Helical" evidence="5">
    <location>
        <begin position="6"/>
        <end position="24"/>
    </location>
</feature>
<keyword evidence="4 5" id="KW-0472">Membrane</keyword>
<dbReference type="PANTHER" id="PTHR36926:SF1">
    <property type="entry name" value="COLICIN V PRODUCTION PROTEIN"/>
    <property type="match status" value="1"/>
</dbReference>
<evidence type="ECO:0000256" key="5">
    <source>
        <dbReference type="SAM" id="Phobius"/>
    </source>
</evidence>
<evidence type="ECO:0000256" key="1">
    <source>
        <dbReference type="ARBA" id="ARBA00004141"/>
    </source>
</evidence>
<comment type="caution">
    <text evidence="6">The sequence shown here is derived from an EMBL/GenBank/DDBJ whole genome shotgun (WGS) entry which is preliminary data.</text>
</comment>
<evidence type="ECO:0000313" key="6">
    <source>
        <dbReference type="EMBL" id="GHF41763.1"/>
    </source>
</evidence>
<keyword evidence="3 5" id="KW-1133">Transmembrane helix</keyword>
<keyword evidence="7" id="KW-1185">Reference proteome</keyword>
<reference evidence="6" key="1">
    <citation type="journal article" date="2014" name="Int. J. Syst. Evol. Microbiol.">
        <title>Complete genome sequence of Corynebacterium casei LMG S-19264T (=DSM 44701T), isolated from a smear-ripened cheese.</title>
        <authorList>
            <consortium name="US DOE Joint Genome Institute (JGI-PGF)"/>
            <person name="Walter F."/>
            <person name="Albersmeier A."/>
            <person name="Kalinowski J."/>
            <person name="Ruckert C."/>
        </authorList>
    </citation>
    <scope>NUCLEOTIDE SEQUENCE</scope>
    <source>
        <strain evidence="6">KCTC 42650</strain>
    </source>
</reference>
<organism evidence="6 7">
    <name type="scientific">Seohaeicola zhoushanensis</name>
    <dbReference type="NCBI Taxonomy" id="1569283"/>
    <lineage>
        <taxon>Bacteria</taxon>
        <taxon>Pseudomonadati</taxon>
        <taxon>Pseudomonadota</taxon>
        <taxon>Alphaproteobacteria</taxon>
        <taxon>Rhodobacterales</taxon>
        <taxon>Roseobacteraceae</taxon>
        <taxon>Seohaeicola</taxon>
    </lineage>
</organism>
<dbReference type="RefSeq" id="WP_189679102.1">
    <property type="nucleotide sequence ID" value="NZ_BNCJ01000002.1"/>
</dbReference>
<proteinExistence type="predicted"/>
<dbReference type="AlphaFoldDB" id="A0A8J3M570"/>
<feature type="transmembrane region" description="Helical" evidence="5">
    <location>
        <begin position="31"/>
        <end position="51"/>
    </location>
</feature>
<protein>
    <submittedName>
        <fullName evidence="6">Colicin V production protein CvpA</fullName>
    </submittedName>
</protein>
<dbReference type="Proteomes" id="UP000626220">
    <property type="component" value="Unassembled WGS sequence"/>
</dbReference>
<evidence type="ECO:0000256" key="4">
    <source>
        <dbReference type="ARBA" id="ARBA00023136"/>
    </source>
</evidence>
<accession>A0A8J3M570</accession>
<reference evidence="6" key="2">
    <citation type="submission" date="2020-09" db="EMBL/GenBank/DDBJ databases">
        <authorList>
            <person name="Sun Q."/>
            <person name="Kim S."/>
        </authorList>
    </citation>
    <scope>NUCLEOTIDE SEQUENCE</scope>
    <source>
        <strain evidence="6">KCTC 42650</strain>
    </source>
</reference>
<evidence type="ECO:0000256" key="2">
    <source>
        <dbReference type="ARBA" id="ARBA00022692"/>
    </source>
</evidence>
<evidence type="ECO:0000313" key="7">
    <source>
        <dbReference type="Proteomes" id="UP000626220"/>
    </source>
</evidence>
<evidence type="ECO:0000256" key="3">
    <source>
        <dbReference type="ARBA" id="ARBA00022989"/>
    </source>
</evidence>
<dbReference type="InterPro" id="IPR003825">
    <property type="entry name" value="Colicin-V_CvpA"/>
</dbReference>
<gene>
    <name evidence="6" type="ORF">GCM10017056_11770</name>
</gene>
<feature type="transmembrane region" description="Helical" evidence="5">
    <location>
        <begin position="111"/>
        <end position="131"/>
    </location>
</feature>
<keyword evidence="2 5" id="KW-0812">Transmembrane</keyword>
<dbReference type="Pfam" id="PF02674">
    <property type="entry name" value="Colicin_V"/>
    <property type="match status" value="1"/>
</dbReference>
<dbReference type="PANTHER" id="PTHR36926">
    <property type="entry name" value="COLICIN V PRODUCTION PROTEIN"/>
    <property type="match status" value="1"/>
</dbReference>